<feature type="region of interest" description="Disordered" evidence="1">
    <location>
        <begin position="753"/>
        <end position="803"/>
    </location>
</feature>
<evidence type="ECO:0000256" key="1">
    <source>
        <dbReference type="SAM" id="MobiDB-lite"/>
    </source>
</evidence>
<gene>
    <name evidence="5" type="ORF">FHX75_13666</name>
</gene>
<protein>
    <submittedName>
        <fullName evidence="5">PglZ domain-containing protein</fullName>
    </submittedName>
</protein>
<dbReference type="InterPro" id="IPR058880">
    <property type="entry name" value="PglZ_N"/>
</dbReference>
<proteinExistence type="predicted"/>
<evidence type="ECO:0000259" key="3">
    <source>
        <dbReference type="Pfam" id="PF25862"/>
    </source>
</evidence>
<feature type="compositionally biased region" description="Pro residues" evidence="1">
    <location>
        <begin position="785"/>
        <end position="801"/>
    </location>
</feature>
<name>A0A561VPS1_9ACTN</name>
<accession>A0A561VPS1</accession>
<evidence type="ECO:0000313" key="6">
    <source>
        <dbReference type="Proteomes" id="UP000319927"/>
    </source>
</evidence>
<dbReference type="Pfam" id="PF25861">
    <property type="entry name" value="PglZ_2nd"/>
    <property type="match status" value="1"/>
</dbReference>
<evidence type="ECO:0000259" key="2">
    <source>
        <dbReference type="Pfam" id="PF25861"/>
    </source>
</evidence>
<dbReference type="InterPro" id="IPR047992">
    <property type="entry name" value="BREX_PglZ"/>
</dbReference>
<evidence type="ECO:0000259" key="4">
    <source>
        <dbReference type="Pfam" id="PF25863"/>
    </source>
</evidence>
<dbReference type="EMBL" id="VIXA01000003">
    <property type="protein sequence ID" value="TWG13619.1"/>
    <property type="molecule type" value="Genomic_DNA"/>
</dbReference>
<feature type="domain" description="Alkaline phosphatase-like protein PglZ N-terminal" evidence="3">
    <location>
        <begin position="7"/>
        <end position="103"/>
    </location>
</feature>
<dbReference type="RefSeq" id="WP_154942607.1">
    <property type="nucleotide sequence ID" value="NZ_VIXA01000003.1"/>
</dbReference>
<dbReference type="AlphaFoldDB" id="A0A561VPS1"/>
<dbReference type="OrthoDB" id="6725302at2"/>
<dbReference type="Proteomes" id="UP000319927">
    <property type="component" value="Unassembled WGS sequence"/>
</dbReference>
<evidence type="ECO:0000313" key="5">
    <source>
        <dbReference type="EMBL" id="TWG13619.1"/>
    </source>
</evidence>
<dbReference type="InterPro" id="IPR058881">
    <property type="entry name" value="PglZ_2nd"/>
</dbReference>
<sequence length="905" mass="95408">MSAPVSAAQPDAVRRKVEAWLAEGDAADAIALTARPEWPAEPVFTVAGTRVRVVACPTPLAARAALHERAHGERLVLLTELTDGELGDGLLAHVSKQTVRKIDPWDLVRQMFGGVPALDPTLVRVGRWVANALSDYAPPEGWPAPPGAILTRDHALRSLTAELLDLSAAELDDSGLVQWSVDARRQLRFTTLSDAVAEGVTAYLTTTAGRAAVPIMAAVRAGHGVDVIPLGLLAGLLWPTGSGGAAEVEAAVGRARLEPRFGGLRLTAGQAEALHQATEAWVYRTVESGDDGRAEAMRMLRRAEAIAAEVGITGLLSASTVLPTGFVQRLRAFADAVRLAVPAGATALQTAVAHAQTALARVEAHRAAEPRRVETARMAVRLLRWLHTDDGPAPATLLDALHRQVRQDGWVDRARLDVFAGDPDPQVAEAYRQLHRAVDARRSRHDQQFANLLAAATAAEAAPGALLRVEDMLDRVVQPILDHGRRVLLLVLDGMSVAAATELAESVTRSGTWVELTPDGGPRTGVLAALPTVTEVSRCSLLSGWITTGAQQAEAKAFQQRWPGGRLLHKKDLRAGAGSALDAEVLAALDDPSAPVVAAVVNTIDDALDRSDPGTTVWGEDTVTAVGDLLASAADRVVVLVSDHGHVVDRGPESLVLPSTSSENRWRPGTGAVADGEIAVTGSRVALSGGAVILPWREEVRYGPRKAGYHGGAAPAETVIPLLVLTAGDDQAVPGWAGAPVASPDWWREPLAEAAAAPADPVPAARRRPRRPAEPQAEGLFDLAPPAPAPASAPPPVPSAPAAPDLVTTLLASDRYAQRRDPRMPLADDRVAALLDTLLAGGGRATLDTLAARAGVPAHRITGTIAVLRRLLQVEGYPVITLDPDGRTVHLDRALLIEQFELEPR</sequence>
<comment type="caution">
    <text evidence="5">The sequence shown here is derived from an EMBL/GenBank/DDBJ whole genome shotgun (WGS) entry which is preliminary data.</text>
</comment>
<organism evidence="5 6">
    <name type="scientific">Micromonospora palomenae</name>
    <dbReference type="NCBI Taxonomy" id="1461247"/>
    <lineage>
        <taxon>Bacteria</taxon>
        <taxon>Bacillati</taxon>
        <taxon>Actinomycetota</taxon>
        <taxon>Actinomycetes</taxon>
        <taxon>Micromonosporales</taxon>
        <taxon>Micromonosporaceae</taxon>
        <taxon>Micromonospora</taxon>
    </lineage>
</organism>
<dbReference type="Pfam" id="PF25863">
    <property type="entry name" value="PglZ_C"/>
    <property type="match status" value="1"/>
</dbReference>
<dbReference type="Pfam" id="PF25862">
    <property type="entry name" value="PglZ_1st"/>
    <property type="match status" value="1"/>
</dbReference>
<dbReference type="NCBIfam" id="NF033446">
    <property type="entry name" value="BREX_PglZ_2"/>
    <property type="match status" value="1"/>
</dbReference>
<dbReference type="Pfam" id="PF08665">
    <property type="entry name" value="PglZ"/>
    <property type="match status" value="1"/>
</dbReference>
<feature type="domain" description="Alkaline phosphatase-like protein PglZ C-terminal" evidence="4">
    <location>
        <begin position="802"/>
        <end position="901"/>
    </location>
</feature>
<dbReference type="InterPro" id="IPR058882">
    <property type="entry name" value="PglZ_C"/>
</dbReference>
<keyword evidence="6" id="KW-1185">Reference proteome</keyword>
<reference evidence="5 6" key="1">
    <citation type="submission" date="2019-06" db="EMBL/GenBank/DDBJ databases">
        <title>Sequencing the genomes of 1000 actinobacteria strains.</title>
        <authorList>
            <person name="Klenk H.-P."/>
        </authorList>
    </citation>
    <scope>NUCLEOTIDE SEQUENCE [LARGE SCALE GENOMIC DNA]</scope>
    <source>
        <strain evidence="5 6">DSM 102131</strain>
    </source>
</reference>
<feature type="compositionally biased region" description="Low complexity" evidence="1">
    <location>
        <begin position="753"/>
        <end position="764"/>
    </location>
</feature>
<feature type="domain" description="Alkaline phosphatase-like protein PglZ second" evidence="2">
    <location>
        <begin position="172"/>
        <end position="321"/>
    </location>
</feature>